<organism evidence="4 5">
    <name type="scientific">Spongiibacter pelagi</name>
    <dbReference type="NCBI Taxonomy" id="2760804"/>
    <lineage>
        <taxon>Bacteria</taxon>
        <taxon>Pseudomonadati</taxon>
        <taxon>Pseudomonadota</taxon>
        <taxon>Gammaproteobacteria</taxon>
        <taxon>Cellvibrionales</taxon>
        <taxon>Spongiibacteraceae</taxon>
        <taxon>Spongiibacter</taxon>
    </lineage>
</organism>
<dbReference type="GO" id="GO:0004672">
    <property type="term" value="F:protein kinase activity"/>
    <property type="evidence" value="ECO:0007669"/>
    <property type="project" value="UniProtKB-ARBA"/>
</dbReference>
<sequence>MAASAQLPRQARKMTANEKFAALQEEYLAKIDEKFLEISDSWLAYSESQGERESYLEKLYRHLHSMAGTSGILGIDEVSNLARKAENVLIGKKQLDDGEEKRVIETLAKLNELISQGQIVARTIDINA</sequence>
<evidence type="ECO:0000313" key="5">
    <source>
        <dbReference type="Proteomes" id="UP000610558"/>
    </source>
</evidence>
<keyword evidence="2" id="KW-0597">Phosphoprotein</keyword>
<dbReference type="GO" id="GO:0000160">
    <property type="term" value="P:phosphorelay signal transduction system"/>
    <property type="evidence" value="ECO:0007669"/>
    <property type="project" value="UniProtKB-KW"/>
</dbReference>
<protein>
    <submittedName>
        <fullName evidence="4">Hpt domain-containing protein</fullName>
    </submittedName>
</protein>
<dbReference type="RefSeq" id="WP_190763140.1">
    <property type="nucleotide sequence ID" value="NZ_JACXLD010000002.1"/>
</dbReference>
<evidence type="ECO:0000256" key="2">
    <source>
        <dbReference type="PROSITE-ProRule" id="PRU00110"/>
    </source>
</evidence>
<reference evidence="4" key="1">
    <citation type="submission" date="2020-09" db="EMBL/GenBank/DDBJ databases">
        <authorList>
            <person name="Yoon J.-W."/>
        </authorList>
    </citation>
    <scope>NUCLEOTIDE SEQUENCE</scope>
    <source>
        <strain evidence="4">KMU-158</strain>
    </source>
</reference>
<dbReference type="InterPro" id="IPR008207">
    <property type="entry name" value="Sig_transdc_His_kin_Hpt_dom"/>
</dbReference>
<evidence type="ECO:0000313" key="4">
    <source>
        <dbReference type="EMBL" id="MBD2858372.1"/>
    </source>
</evidence>
<accession>A0A927C1X7</accession>
<dbReference type="EMBL" id="JACXLD010000002">
    <property type="protein sequence ID" value="MBD2858372.1"/>
    <property type="molecule type" value="Genomic_DNA"/>
</dbReference>
<dbReference type="PROSITE" id="PS50894">
    <property type="entry name" value="HPT"/>
    <property type="match status" value="1"/>
</dbReference>
<dbReference type="Pfam" id="PF01627">
    <property type="entry name" value="Hpt"/>
    <property type="match status" value="1"/>
</dbReference>
<comment type="caution">
    <text evidence="4">The sequence shown here is derived from an EMBL/GenBank/DDBJ whole genome shotgun (WGS) entry which is preliminary data.</text>
</comment>
<dbReference type="AlphaFoldDB" id="A0A927C1X7"/>
<evidence type="ECO:0000259" key="3">
    <source>
        <dbReference type="PROSITE" id="PS50894"/>
    </source>
</evidence>
<dbReference type="Proteomes" id="UP000610558">
    <property type="component" value="Unassembled WGS sequence"/>
</dbReference>
<keyword evidence="1" id="KW-0902">Two-component regulatory system</keyword>
<proteinExistence type="predicted"/>
<keyword evidence="5" id="KW-1185">Reference proteome</keyword>
<feature type="modified residue" description="Phosphohistidine" evidence="2">
    <location>
        <position position="64"/>
    </location>
</feature>
<feature type="domain" description="HPt" evidence="3">
    <location>
        <begin position="24"/>
        <end position="124"/>
    </location>
</feature>
<dbReference type="SUPFAM" id="SSF47226">
    <property type="entry name" value="Histidine-containing phosphotransfer domain, HPT domain"/>
    <property type="match status" value="1"/>
</dbReference>
<dbReference type="InterPro" id="IPR036641">
    <property type="entry name" value="HPT_dom_sf"/>
</dbReference>
<name>A0A927C1X7_9GAMM</name>
<gene>
    <name evidence="4" type="ORF">IB286_05060</name>
</gene>
<dbReference type="Gene3D" id="1.20.120.160">
    <property type="entry name" value="HPT domain"/>
    <property type="match status" value="1"/>
</dbReference>
<evidence type="ECO:0000256" key="1">
    <source>
        <dbReference type="ARBA" id="ARBA00023012"/>
    </source>
</evidence>